<dbReference type="PANTHER" id="PTHR37539">
    <property type="entry name" value="SECRETED PROTEIN-RELATED"/>
    <property type="match status" value="1"/>
</dbReference>
<comment type="caution">
    <text evidence="2">The sequence shown here is derived from an EMBL/GenBank/DDBJ whole genome shotgun (WGS) entry which is preliminary data.</text>
</comment>
<proteinExistence type="predicted"/>
<evidence type="ECO:0000259" key="1">
    <source>
        <dbReference type="Pfam" id="PF09995"/>
    </source>
</evidence>
<dbReference type="AlphaFoldDB" id="A0A9X8D3H3"/>
<feature type="domain" description="ER-bound oxygenase mpaB/mpaB'/Rubber oxygenase catalytic" evidence="1">
    <location>
        <begin position="160"/>
        <end position="319"/>
    </location>
</feature>
<keyword evidence="3" id="KW-1185">Reference proteome</keyword>
<dbReference type="PANTHER" id="PTHR37539:SF1">
    <property type="entry name" value="ER-BOUND OXYGENASE MPAB_MPAB'_RUBBER OXYGENASE CATALYTIC DOMAIN-CONTAINING PROTEIN"/>
    <property type="match status" value="1"/>
</dbReference>
<sequence>MQQERTPAMQRVAAQKERLPGFYGRIDFDAMPERFTVAPGERTALEALGAHDPSRRAKLLANHVLVERIRAYTLHGDPVADAYAQLIPRHGFRTLVSMLEQACDKGVEAVAETPPELGAFLDEMSARPDWIDMQLVQEGAQASRNVMAHIAPLVIRGAFFGTFTNKYAALPMALTGALSHETAARRVLETATFFTVTTLPGALERHGAGFKAAAMVRLMHSMVRFHALTKPGHWDPAVFGIPIPQVDQMPAGLKASYLLAQRALKAGRDFHRAERAQVELARYRCFLLGLPRELLPETPQELVDVLDTRSATLRDGFDDATCGSLIRSTMAADLGRDTGLVGRVRSAAEPSAAKLYFVRNYFGGDRARAAAIGIRVGPGDHLWNAVGLLFSLVPMVGYGIASRMGPLKGIADRIVTRKIERLLARYGHSHFTTDAATYRPATGASGG</sequence>
<dbReference type="Proteomes" id="UP000265619">
    <property type="component" value="Unassembled WGS sequence"/>
</dbReference>
<accession>A0A9X8D3H3</accession>
<dbReference type="InterPro" id="IPR037473">
    <property type="entry name" value="Lcp-like"/>
</dbReference>
<gene>
    <name evidence="2" type="ORF">D3H34_17425</name>
</gene>
<evidence type="ECO:0000313" key="2">
    <source>
        <dbReference type="EMBL" id="RIX78157.1"/>
    </source>
</evidence>
<dbReference type="Pfam" id="PF09995">
    <property type="entry name" value="MPAB_Lcp_cat"/>
    <property type="match status" value="1"/>
</dbReference>
<dbReference type="OrthoDB" id="6072815at2"/>
<dbReference type="EMBL" id="QXMN01000021">
    <property type="protein sequence ID" value="RIX78157.1"/>
    <property type="molecule type" value="Genomic_DNA"/>
</dbReference>
<evidence type="ECO:0000313" key="3">
    <source>
        <dbReference type="Proteomes" id="UP000265619"/>
    </source>
</evidence>
<protein>
    <submittedName>
        <fullName evidence="2">DUF2236 domain-containing protein</fullName>
    </submittedName>
</protein>
<dbReference type="RefSeq" id="WP_119555190.1">
    <property type="nucleotide sequence ID" value="NZ_QXMN01000021.1"/>
</dbReference>
<reference evidence="2 3" key="1">
    <citation type="submission" date="2018-09" db="EMBL/GenBank/DDBJ databases">
        <title>Acidovorax cavernicola nov. sp. isolated from Gruta de las Maravillas (Aracena, Spain).</title>
        <authorList>
            <person name="Jurado V."/>
            <person name="Gutierrez-Patricio S."/>
            <person name="Gonzalez-Pimentel J.L."/>
            <person name="Miller A.Z."/>
            <person name="Laiz L."/>
            <person name="Saiz-Jimenez C."/>
        </authorList>
    </citation>
    <scope>NUCLEOTIDE SEQUENCE [LARGE SCALE GENOMIC DNA]</scope>
    <source>
        <strain evidence="2 3">1011MAR4D40.2</strain>
    </source>
</reference>
<dbReference type="InterPro" id="IPR018713">
    <property type="entry name" value="MPAB/Lcp_cat_dom"/>
</dbReference>
<name>A0A9X8D3H3_9BURK</name>
<organism evidence="2 3">
    <name type="scientific">Acidovorax cavernicola</name>
    <dbReference type="NCBI Taxonomy" id="1675792"/>
    <lineage>
        <taxon>Bacteria</taxon>
        <taxon>Pseudomonadati</taxon>
        <taxon>Pseudomonadota</taxon>
        <taxon>Betaproteobacteria</taxon>
        <taxon>Burkholderiales</taxon>
        <taxon>Comamonadaceae</taxon>
        <taxon>Acidovorax</taxon>
    </lineage>
</organism>